<dbReference type="PROSITE" id="PS51257">
    <property type="entry name" value="PROKAR_LIPOPROTEIN"/>
    <property type="match status" value="1"/>
</dbReference>
<feature type="signal peptide" evidence="2">
    <location>
        <begin position="1"/>
        <end position="24"/>
    </location>
</feature>
<comment type="caution">
    <text evidence="3">The sequence shown here is derived from an EMBL/GenBank/DDBJ whole genome shotgun (WGS) entry which is preliminary data.</text>
</comment>
<feature type="region of interest" description="Disordered" evidence="1">
    <location>
        <begin position="24"/>
        <end position="48"/>
    </location>
</feature>
<feature type="chain" id="PRO_5020339576" description="Lipoprotein" evidence="2">
    <location>
        <begin position="25"/>
        <end position="139"/>
    </location>
</feature>
<keyword evidence="2" id="KW-0732">Signal</keyword>
<dbReference type="EMBL" id="SDGV01000006">
    <property type="protein sequence ID" value="THB61851.1"/>
    <property type="molecule type" value="Genomic_DNA"/>
</dbReference>
<evidence type="ECO:0000313" key="3">
    <source>
        <dbReference type="EMBL" id="THB61851.1"/>
    </source>
</evidence>
<sequence length="139" mass="15095">MIKKVLMMSSVALLLLLAGCQKNEKPETTTSSSEATSSVSTVTSESKENEVTLSYKGSISTVEKDSIQVDEVSGDKDADVFKSDGVTLIITEDVLKKSNLEMKDLEKGKKIEFILPENAAMTKSLPPQVTPLEIKILDN</sequence>
<evidence type="ECO:0000313" key="4">
    <source>
        <dbReference type="Proteomes" id="UP000310506"/>
    </source>
</evidence>
<gene>
    <name evidence="3" type="ORF">ESZ54_02840</name>
</gene>
<dbReference type="RefSeq" id="WP_136136170.1">
    <property type="nucleotide sequence ID" value="NZ_SDGV01000006.1"/>
</dbReference>
<protein>
    <recommendedName>
        <fullName evidence="5">Lipoprotein</fullName>
    </recommendedName>
</protein>
<evidence type="ECO:0000256" key="2">
    <source>
        <dbReference type="SAM" id="SignalP"/>
    </source>
</evidence>
<name>A0A4S3B443_9ENTE</name>
<dbReference type="Proteomes" id="UP000310506">
    <property type="component" value="Unassembled WGS sequence"/>
</dbReference>
<keyword evidence="4" id="KW-1185">Reference proteome</keyword>
<organism evidence="3 4">
    <name type="scientific">Vagococcus silagei</name>
    <dbReference type="NCBI Taxonomy" id="2508885"/>
    <lineage>
        <taxon>Bacteria</taxon>
        <taxon>Bacillati</taxon>
        <taxon>Bacillota</taxon>
        <taxon>Bacilli</taxon>
        <taxon>Lactobacillales</taxon>
        <taxon>Enterococcaceae</taxon>
        <taxon>Vagococcus</taxon>
    </lineage>
</organism>
<evidence type="ECO:0000256" key="1">
    <source>
        <dbReference type="SAM" id="MobiDB-lite"/>
    </source>
</evidence>
<dbReference type="AlphaFoldDB" id="A0A4S3B443"/>
<proteinExistence type="predicted"/>
<feature type="compositionally biased region" description="Low complexity" evidence="1">
    <location>
        <begin position="28"/>
        <end position="44"/>
    </location>
</feature>
<dbReference type="OrthoDB" id="2168472at2"/>
<evidence type="ECO:0008006" key="5">
    <source>
        <dbReference type="Google" id="ProtNLM"/>
    </source>
</evidence>
<reference evidence="3 4" key="1">
    <citation type="submission" date="2019-01" db="EMBL/GenBank/DDBJ databases">
        <title>Vagococcus silagei sp. nov. isolated from brewer's grain.</title>
        <authorList>
            <person name="Guu J.-R."/>
        </authorList>
    </citation>
    <scope>NUCLEOTIDE SEQUENCE [LARGE SCALE GENOMIC DNA]</scope>
    <source>
        <strain evidence="3 4">2B-2</strain>
    </source>
</reference>
<accession>A0A4S3B443</accession>